<dbReference type="EMBL" id="BNJQ01000010">
    <property type="protein sequence ID" value="GHP05363.1"/>
    <property type="molecule type" value="Genomic_DNA"/>
</dbReference>
<gene>
    <name evidence="1" type="ORF">PPROV_000411500</name>
</gene>
<organism evidence="1 2">
    <name type="scientific">Pycnococcus provasolii</name>
    <dbReference type="NCBI Taxonomy" id="41880"/>
    <lineage>
        <taxon>Eukaryota</taxon>
        <taxon>Viridiplantae</taxon>
        <taxon>Chlorophyta</taxon>
        <taxon>Pseudoscourfieldiophyceae</taxon>
        <taxon>Pseudoscourfieldiales</taxon>
        <taxon>Pycnococcaceae</taxon>
        <taxon>Pycnococcus</taxon>
    </lineage>
</organism>
<dbReference type="Proteomes" id="UP000660262">
    <property type="component" value="Unassembled WGS sequence"/>
</dbReference>
<protein>
    <submittedName>
        <fullName evidence="1">Uncharacterized protein</fullName>
    </submittedName>
</protein>
<dbReference type="AlphaFoldDB" id="A0A830HFT8"/>
<keyword evidence="2" id="KW-1185">Reference proteome</keyword>
<dbReference type="InterPro" id="IPR006461">
    <property type="entry name" value="PLAC_motif_containing"/>
</dbReference>
<name>A0A830HFT8_9CHLO</name>
<dbReference type="OrthoDB" id="1045822at2759"/>
<evidence type="ECO:0000313" key="2">
    <source>
        <dbReference type="Proteomes" id="UP000660262"/>
    </source>
</evidence>
<dbReference type="Pfam" id="PF04749">
    <property type="entry name" value="PLAC8"/>
    <property type="match status" value="1"/>
</dbReference>
<proteinExistence type="predicted"/>
<dbReference type="PANTHER" id="PTHR15907">
    <property type="entry name" value="DUF614 FAMILY PROTEIN-RELATED"/>
    <property type="match status" value="1"/>
</dbReference>
<sequence>MAAVVQQAMPGGNIVVAGMPQAWKASFCGCMSNCSICCYGMCCFSCLYGNTVSKVRGGGCFEPCLYHACCPLFASCCQAPGLREEIRIKYNLEEAPASDFIVHCCPCTHALAVCQEASELEARGVTAFAPVGGTYALAAPKV</sequence>
<reference evidence="1" key="1">
    <citation type="submission" date="2020-10" db="EMBL/GenBank/DDBJ databases">
        <title>Unveiling of a novel bifunctional photoreceptor, Dualchrome1, isolated from a cosmopolitan green alga.</title>
        <authorList>
            <person name="Suzuki S."/>
            <person name="Kawachi M."/>
        </authorList>
    </citation>
    <scope>NUCLEOTIDE SEQUENCE</scope>
    <source>
        <strain evidence="1">NIES 2893</strain>
    </source>
</reference>
<accession>A0A830HFT8</accession>
<evidence type="ECO:0000313" key="1">
    <source>
        <dbReference type="EMBL" id="GHP05363.1"/>
    </source>
</evidence>
<dbReference type="NCBIfam" id="TIGR01571">
    <property type="entry name" value="A_thal_Cys_rich"/>
    <property type="match status" value="1"/>
</dbReference>
<comment type="caution">
    <text evidence="1">The sequence shown here is derived from an EMBL/GenBank/DDBJ whole genome shotgun (WGS) entry which is preliminary data.</text>
</comment>